<accession>A0A146K4R5</accession>
<reference evidence="3" key="1">
    <citation type="submission" date="2015-07" db="EMBL/GenBank/DDBJ databases">
        <title>Adaptation to a free-living lifestyle via gene acquisitions in the diplomonad Trepomonas sp. PC1.</title>
        <authorList>
            <person name="Xu F."/>
            <person name="Jerlstrom-Hultqvist J."/>
            <person name="Kolisko M."/>
            <person name="Simpson A.G.B."/>
            <person name="Roger A.J."/>
            <person name="Svard S.G."/>
            <person name="Andersson J.O."/>
        </authorList>
    </citation>
    <scope>NUCLEOTIDE SEQUENCE</scope>
    <source>
        <strain evidence="3">PC1</strain>
    </source>
</reference>
<dbReference type="Gene3D" id="2.30.30.770">
    <property type="match status" value="1"/>
</dbReference>
<dbReference type="InterPro" id="IPR001141">
    <property type="entry name" value="Ribosomal_eL27"/>
</dbReference>
<keyword evidence="3" id="KW-0687">Ribonucleoprotein</keyword>
<dbReference type="Pfam" id="PF00467">
    <property type="entry name" value="KOW"/>
    <property type="match status" value="1"/>
</dbReference>
<sequence>MSIFKPNTVCLVLQGRFAGKKCVVVEAHENLVTVVGINNLPKVNKSATEKQAAKAKMTTFIKVFHARHLMPTRYQHKQAFSNVVNKTALKDVNQKKKAVVEVTKKLTEEYSKGAEAWLFKKLAF</sequence>
<evidence type="ECO:0000256" key="1">
    <source>
        <dbReference type="ARBA" id="ARBA00009124"/>
    </source>
</evidence>
<dbReference type="GO" id="GO:0006412">
    <property type="term" value="P:translation"/>
    <property type="evidence" value="ECO:0007669"/>
    <property type="project" value="InterPro"/>
</dbReference>
<gene>
    <name evidence="3" type="ORF">TPC1_17677</name>
</gene>
<dbReference type="InterPro" id="IPR008991">
    <property type="entry name" value="Translation_prot_SH3-like_sf"/>
</dbReference>
<dbReference type="Pfam" id="PF01777">
    <property type="entry name" value="Ribosomal_L27e"/>
    <property type="match status" value="1"/>
</dbReference>
<keyword evidence="3" id="KW-0689">Ribosomal protein</keyword>
<dbReference type="GO" id="GO:0005840">
    <property type="term" value="C:ribosome"/>
    <property type="evidence" value="ECO:0007669"/>
    <property type="project" value="UniProtKB-KW"/>
</dbReference>
<comment type="similarity">
    <text evidence="1">Belongs to the eukaryotic ribosomal protein eL27 family.</text>
</comment>
<evidence type="ECO:0000259" key="2">
    <source>
        <dbReference type="Pfam" id="PF00467"/>
    </source>
</evidence>
<protein>
    <submittedName>
        <fullName evidence="3">Ribosomal protein L27</fullName>
    </submittedName>
</protein>
<dbReference type="SUPFAM" id="SSF50104">
    <property type="entry name" value="Translation proteins SH3-like domain"/>
    <property type="match status" value="1"/>
</dbReference>
<dbReference type="AlphaFoldDB" id="A0A146K4R5"/>
<feature type="domain" description="KOW" evidence="2">
    <location>
        <begin position="8"/>
        <end position="35"/>
    </location>
</feature>
<name>A0A146K4R5_9EUKA</name>
<dbReference type="GO" id="GO:0003735">
    <property type="term" value="F:structural constituent of ribosome"/>
    <property type="evidence" value="ECO:0007669"/>
    <property type="project" value="InterPro"/>
</dbReference>
<evidence type="ECO:0000313" key="3">
    <source>
        <dbReference type="EMBL" id="JAP90884.1"/>
    </source>
</evidence>
<dbReference type="InterPro" id="IPR038655">
    <property type="entry name" value="Ribosomal_eL27_sf"/>
</dbReference>
<dbReference type="EMBL" id="GDID01005722">
    <property type="protein sequence ID" value="JAP90884.1"/>
    <property type="molecule type" value="Transcribed_RNA"/>
</dbReference>
<organism evidence="3">
    <name type="scientific">Trepomonas sp. PC1</name>
    <dbReference type="NCBI Taxonomy" id="1076344"/>
    <lineage>
        <taxon>Eukaryota</taxon>
        <taxon>Metamonada</taxon>
        <taxon>Diplomonadida</taxon>
        <taxon>Hexamitidae</taxon>
        <taxon>Hexamitinae</taxon>
        <taxon>Trepomonas</taxon>
    </lineage>
</organism>
<dbReference type="PANTHER" id="PTHR10497">
    <property type="entry name" value="60S RIBOSOMAL PROTEIN L27"/>
    <property type="match status" value="1"/>
</dbReference>
<proteinExistence type="inferred from homology"/>
<dbReference type="InterPro" id="IPR005824">
    <property type="entry name" value="KOW"/>
</dbReference>